<evidence type="ECO:0000313" key="1">
    <source>
        <dbReference type="EMBL" id="GAG75951.1"/>
    </source>
</evidence>
<gene>
    <name evidence="1" type="ORF">S01H4_30808</name>
</gene>
<dbReference type="AlphaFoldDB" id="X1BUY3"/>
<organism evidence="1">
    <name type="scientific">marine sediment metagenome</name>
    <dbReference type="NCBI Taxonomy" id="412755"/>
    <lineage>
        <taxon>unclassified sequences</taxon>
        <taxon>metagenomes</taxon>
        <taxon>ecological metagenomes</taxon>
    </lineage>
</organism>
<reference evidence="1" key="1">
    <citation type="journal article" date="2014" name="Front. Microbiol.">
        <title>High frequency of phylogenetically diverse reductive dehalogenase-homologous genes in deep subseafloor sedimentary metagenomes.</title>
        <authorList>
            <person name="Kawai M."/>
            <person name="Futagami T."/>
            <person name="Toyoda A."/>
            <person name="Takaki Y."/>
            <person name="Nishi S."/>
            <person name="Hori S."/>
            <person name="Arai W."/>
            <person name="Tsubouchi T."/>
            <person name="Morono Y."/>
            <person name="Uchiyama I."/>
            <person name="Ito T."/>
            <person name="Fujiyama A."/>
            <person name="Inagaki F."/>
            <person name="Takami H."/>
        </authorList>
    </citation>
    <scope>NUCLEOTIDE SEQUENCE</scope>
    <source>
        <strain evidence="1">Expedition CK06-06</strain>
    </source>
</reference>
<protein>
    <submittedName>
        <fullName evidence="1">Uncharacterized protein</fullName>
    </submittedName>
</protein>
<accession>X1BUY3</accession>
<feature type="non-terminal residue" evidence="1">
    <location>
        <position position="1"/>
    </location>
</feature>
<proteinExistence type="predicted"/>
<comment type="caution">
    <text evidence="1">The sequence shown here is derived from an EMBL/GenBank/DDBJ whole genome shotgun (WGS) entry which is preliminary data.</text>
</comment>
<sequence>VLDSGLALSPTPPILRRREELKLPKVETVDSEELKKLLKTTNFIEKIHLNGGK</sequence>
<dbReference type="EMBL" id="BART01015936">
    <property type="protein sequence ID" value="GAG75951.1"/>
    <property type="molecule type" value="Genomic_DNA"/>
</dbReference>
<name>X1BUY3_9ZZZZ</name>